<organism evidence="2 3">
    <name type="scientific">Parathielavia hyrcaniae</name>
    <dbReference type="NCBI Taxonomy" id="113614"/>
    <lineage>
        <taxon>Eukaryota</taxon>
        <taxon>Fungi</taxon>
        <taxon>Dikarya</taxon>
        <taxon>Ascomycota</taxon>
        <taxon>Pezizomycotina</taxon>
        <taxon>Sordariomycetes</taxon>
        <taxon>Sordariomycetidae</taxon>
        <taxon>Sordariales</taxon>
        <taxon>Chaetomiaceae</taxon>
        <taxon>Parathielavia</taxon>
    </lineage>
</organism>
<keyword evidence="3" id="KW-1185">Reference proteome</keyword>
<feature type="domain" description="Heterokaryon incompatibility" evidence="1">
    <location>
        <begin position="21"/>
        <end position="105"/>
    </location>
</feature>
<sequence length="245" mass="28289">MRLINTTTFELKEFGPYPPVYAILSHTWGEEEVTFQDMANLGSAHTKKGFAKIERCCRQALRDGLHWAWVDTCCIDKTSSAELSETINSMFKWYSRALKCYAFLEDVPAVPNDNIFQDERFLPSRWWTRGWTLQELIAPLDVEFYDRDWLFLARKNDCKQLISRDYGIPESILDHAKTLGSICAAERISWASARETSREEDMAYCLLGLMDVNMPLLYGEGGSKALLRLQEQVITTSEDLSLFLW</sequence>
<dbReference type="AlphaFoldDB" id="A0AAN6PUV5"/>
<accession>A0AAN6PUV5</accession>
<name>A0AAN6PUV5_9PEZI</name>
<dbReference type="Pfam" id="PF06985">
    <property type="entry name" value="HET"/>
    <property type="match status" value="1"/>
</dbReference>
<proteinExistence type="predicted"/>
<dbReference type="Proteomes" id="UP001305647">
    <property type="component" value="Unassembled WGS sequence"/>
</dbReference>
<protein>
    <submittedName>
        <fullName evidence="2">HET-domain-containing protein</fullName>
    </submittedName>
</protein>
<evidence type="ECO:0000313" key="2">
    <source>
        <dbReference type="EMBL" id="KAK4098183.1"/>
    </source>
</evidence>
<dbReference type="PANTHER" id="PTHR10622:SF10">
    <property type="entry name" value="HET DOMAIN-CONTAINING PROTEIN"/>
    <property type="match status" value="1"/>
</dbReference>
<dbReference type="PANTHER" id="PTHR10622">
    <property type="entry name" value="HET DOMAIN-CONTAINING PROTEIN"/>
    <property type="match status" value="1"/>
</dbReference>
<comment type="caution">
    <text evidence="2">The sequence shown here is derived from an EMBL/GenBank/DDBJ whole genome shotgun (WGS) entry which is preliminary data.</text>
</comment>
<feature type="non-terminal residue" evidence="2">
    <location>
        <position position="245"/>
    </location>
</feature>
<evidence type="ECO:0000259" key="1">
    <source>
        <dbReference type="Pfam" id="PF06985"/>
    </source>
</evidence>
<reference evidence="2" key="1">
    <citation type="journal article" date="2023" name="Mol. Phylogenet. Evol.">
        <title>Genome-scale phylogeny and comparative genomics of the fungal order Sordariales.</title>
        <authorList>
            <person name="Hensen N."/>
            <person name="Bonometti L."/>
            <person name="Westerberg I."/>
            <person name="Brannstrom I.O."/>
            <person name="Guillou S."/>
            <person name="Cros-Aarteil S."/>
            <person name="Calhoun S."/>
            <person name="Haridas S."/>
            <person name="Kuo A."/>
            <person name="Mondo S."/>
            <person name="Pangilinan J."/>
            <person name="Riley R."/>
            <person name="LaButti K."/>
            <person name="Andreopoulos B."/>
            <person name="Lipzen A."/>
            <person name="Chen C."/>
            <person name="Yan M."/>
            <person name="Daum C."/>
            <person name="Ng V."/>
            <person name="Clum A."/>
            <person name="Steindorff A."/>
            <person name="Ohm R.A."/>
            <person name="Martin F."/>
            <person name="Silar P."/>
            <person name="Natvig D.O."/>
            <person name="Lalanne C."/>
            <person name="Gautier V."/>
            <person name="Ament-Velasquez S.L."/>
            <person name="Kruys A."/>
            <person name="Hutchinson M.I."/>
            <person name="Powell A.J."/>
            <person name="Barry K."/>
            <person name="Miller A.N."/>
            <person name="Grigoriev I.V."/>
            <person name="Debuchy R."/>
            <person name="Gladieux P."/>
            <person name="Hiltunen Thoren M."/>
            <person name="Johannesson H."/>
        </authorList>
    </citation>
    <scope>NUCLEOTIDE SEQUENCE</scope>
    <source>
        <strain evidence="2">CBS 757.83</strain>
    </source>
</reference>
<evidence type="ECO:0000313" key="3">
    <source>
        <dbReference type="Proteomes" id="UP001305647"/>
    </source>
</evidence>
<reference evidence="2" key="2">
    <citation type="submission" date="2023-05" db="EMBL/GenBank/DDBJ databases">
        <authorList>
            <consortium name="Lawrence Berkeley National Laboratory"/>
            <person name="Steindorff A."/>
            <person name="Hensen N."/>
            <person name="Bonometti L."/>
            <person name="Westerberg I."/>
            <person name="Brannstrom I.O."/>
            <person name="Guillou S."/>
            <person name="Cros-Aarteil S."/>
            <person name="Calhoun S."/>
            <person name="Haridas S."/>
            <person name="Kuo A."/>
            <person name="Mondo S."/>
            <person name="Pangilinan J."/>
            <person name="Riley R."/>
            <person name="Labutti K."/>
            <person name="Andreopoulos B."/>
            <person name="Lipzen A."/>
            <person name="Chen C."/>
            <person name="Yanf M."/>
            <person name="Daum C."/>
            <person name="Ng V."/>
            <person name="Clum A."/>
            <person name="Ohm R."/>
            <person name="Martin F."/>
            <person name="Silar P."/>
            <person name="Natvig D."/>
            <person name="Lalanne C."/>
            <person name="Gautier V."/>
            <person name="Ament-Velasquez S.L."/>
            <person name="Kruys A."/>
            <person name="Hutchinson M.I."/>
            <person name="Powell A.J."/>
            <person name="Barry K."/>
            <person name="Miller A.N."/>
            <person name="Grigoriev I.V."/>
            <person name="Debuchy R."/>
            <person name="Gladieux P."/>
            <person name="Thoren M.H."/>
            <person name="Johannesson H."/>
        </authorList>
    </citation>
    <scope>NUCLEOTIDE SEQUENCE</scope>
    <source>
        <strain evidence="2">CBS 757.83</strain>
    </source>
</reference>
<dbReference type="InterPro" id="IPR010730">
    <property type="entry name" value="HET"/>
</dbReference>
<gene>
    <name evidence="2" type="ORF">N658DRAFT_455765</name>
</gene>
<dbReference type="EMBL" id="MU863662">
    <property type="protein sequence ID" value="KAK4098183.1"/>
    <property type="molecule type" value="Genomic_DNA"/>
</dbReference>